<feature type="transmembrane region" description="Helical" evidence="6">
    <location>
        <begin position="302"/>
        <end position="322"/>
    </location>
</feature>
<name>A0A173ZDL1_9FIRM</name>
<reference evidence="7 8" key="1">
    <citation type="submission" date="2015-09" db="EMBL/GenBank/DDBJ databases">
        <authorList>
            <consortium name="Pathogen Informatics"/>
        </authorList>
    </citation>
    <scope>NUCLEOTIDE SEQUENCE [LARGE SCALE GENOMIC DNA]</scope>
    <source>
        <strain evidence="7 8">2789STDY5608850</strain>
    </source>
</reference>
<dbReference type="InterPro" id="IPR001898">
    <property type="entry name" value="SLC13A/DASS"/>
</dbReference>
<feature type="transmembrane region" description="Helical" evidence="6">
    <location>
        <begin position="191"/>
        <end position="214"/>
    </location>
</feature>
<keyword evidence="5 6" id="KW-0472">Membrane</keyword>
<feature type="transmembrane region" description="Helical" evidence="6">
    <location>
        <begin position="51"/>
        <end position="67"/>
    </location>
</feature>
<dbReference type="AlphaFoldDB" id="A0A173ZDL1"/>
<dbReference type="InterPro" id="IPR030676">
    <property type="entry name" value="CitT-rel"/>
</dbReference>
<evidence type="ECO:0000256" key="1">
    <source>
        <dbReference type="ARBA" id="ARBA00004141"/>
    </source>
</evidence>
<evidence type="ECO:0000256" key="5">
    <source>
        <dbReference type="ARBA" id="ARBA00023136"/>
    </source>
</evidence>
<keyword evidence="4 6" id="KW-1133">Transmembrane helix</keyword>
<evidence type="ECO:0000313" key="7">
    <source>
        <dbReference type="EMBL" id="CUN74331.1"/>
    </source>
</evidence>
<gene>
    <name evidence="7" type="primary">ybhI_1</name>
    <name evidence="7" type="ORF">ERS852407_00973</name>
</gene>
<dbReference type="PANTHER" id="PTHR42826">
    <property type="entry name" value="DICARBOXYLATE TRANSPORTER 2.1, CHLOROPLASTIC"/>
    <property type="match status" value="1"/>
</dbReference>
<dbReference type="Pfam" id="PF00939">
    <property type="entry name" value="Na_sulph_symp"/>
    <property type="match status" value="1"/>
</dbReference>
<comment type="subcellular location">
    <subcellularLocation>
        <location evidence="1">Membrane</location>
        <topology evidence="1">Multi-pass membrane protein</topology>
    </subcellularLocation>
</comment>
<dbReference type="EMBL" id="CYZE01000002">
    <property type="protein sequence ID" value="CUN74331.1"/>
    <property type="molecule type" value="Genomic_DNA"/>
</dbReference>
<evidence type="ECO:0000256" key="3">
    <source>
        <dbReference type="ARBA" id="ARBA00022692"/>
    </source>
</evidence>
<keyword evidence="3 6" id="KW-0812">Transmembrane</keyword>
<feature type="transmembrane region" description="Helical" evidence="6">
    <location>
        <begin position="456"/>
        <end position="478"/>
    </location>
</feature>
<feature type="transmembrane region" description="Helical" evidence="6">
    <location>
        <begin position="279"/>
        <end position="296"/>
    </location>
</feature>
<feature type="transmembrane region" description="Helical" evidence="6">
    <location>
        <begin position="334"/>
        <end position="353"/>
    </location>
</feature>
<dbReference type="Proteomes" id="UP000095651">
    <property type="component" value="Unassembled WGS sequence"/>
</dbReference>
<proteinExistence type="inferred from homology"/>
<feature type="transmembrane region" description="Helical" evidence="6">
    <location>
        <begin position="25"/>
        <end position="45"/>
    </location>
</feature>
<feature type="transmembrane region" description="Helical" evidence="6">
    <location>
        <begin position="74"/>
        <end position="96"/>
    </location>
</feature>
<organism evidence="7 8">
    <name type="scientific">Hungatella hathewayi</name>
    <dbReference type="NCBI Taxonomy" id="154046"/>
    <lineage>
        <taxon>Bacteria</taxon>
        <taxon>Bacillati</taxon>
        <taxon>Bacillota</taxon>
        <taxon>Clostridia</taxon>
        <taxon>Lachnospirales</taxon>
        <taxon>Lachnospiraceae</taxon>
        <taxon>Hungatella</taxon>
    </lineage>
</organism>
<accession>A0A173ZDL1</accession>
<dbReference type="GO" id="GO:0016020">
    <property type="term" value="C:membrane"/>
    <property type="evidence" value="ECO:0007669"/>
    <property type="project" value="UniProtKB-SubCell"/>
</dbReference>
<dbReference type="GO" id="GO:0022857">
    <property type="term" value="F:transmembrane transporter activity"/>
    <property type="evidence" value="ECO:0007669"/>
    <property type="project" value="InterPro"/>
</dbReference>
<comment type="similarity">
    <text evidence="2">Belongs to the SLC13A/DASS transporter (TC 2.A.47) family. DIT1 subfamily.</text>
</comment>
<sequence length="485" mass="52749">MAVPSHSFLEGRGTFIMTKETKKKLISEAVAIAVGLGIALIPAPGGLEQKAMWTMGLLIWAIINWMTNAIPDFVCIFIMCCTWVLLGIVPFTTAFGSFSGTTVWLLIAAMGIGAAVTKSGLLARVALWIMRVCPPTFNGQVLALLGSGVIIGPFIPSTIAKVSIVGAMATDIGEKLGFEDRSKGMAGMWSAMYAGYTLLSQAVLSASFFSYIIMGLLPENVQAQFSWMFWLRAMLPWLIICTIASYFAIRILYRPTQAPKLTKEDVNKMLTDLGPMSRNEKITLIVLVACIFFWVLERTLNIPAAITAVLGMSTLLALGVITPKDYNSRINWSIIAFMGGAINLANAITTVGIDTWLGNTFGASMASLISNPFLFVFVIATVALLARFIIVDMTTCYTLFIVILTPFCLQAGMSPWIAAMAAYCVVYPYFTKYQNINFLAAFNSAGGDEKLSHTMLVPFCLVFHIVSILALTASVPYWKILGLIP</sequence>
<feature type="transmembrane region" description="Helical" evidence="6">
    <location>
        <begin position="373"/>
        <end position="390"/>
    </location>
</feature>
<evidence type="ECO:0000313" key="8">
    <source>
        <dbReference type="Proteomes" id="UP000095651"/>
    </source>
</evidence>
<evidence type="ECO:0000256" key="2">
    <source>
        <dbReference type="ARBA" id="ARBA00007349"/>
    </source>
</evidence>
<protein>
    <submittedName>
        <fullName evidence="7">Sodium:sulfate symporter</fullName>
    </submittedName>
</protein>
<evidence type="ECO:0000256" key="6">
    <source>
        <dbReference type="SAM" id="Phobius"/>
    </source>
</evidence>
<feature type="transmembrane region" description="Helical" evidence="6">
    <location>
        <begin position="234"/>
        <end position="253"/>
    </location>
</feature>
<evidence type="ECO:0000256" key="4">
    <source>
        <dbReference type="ARBA" id="ARBA00022989"/>
    </source>
</evidence>
<feature type="transmembrane region" description="Helical" evidence="6">
    <location>
        <begin position="102"/>
        <end position="121"/>
    </location>
</feature>
<feature type="transmembrane region" description="Helical" evidence="6">
    <location>
        <begin position="397"/>
        <end position="430"/>
    </location>
</feature>